<feature type="transmembrane region" description="Helical" evidence="2">
    <location>
        <begin position="93"/>
        <end position="118"/>
    </location>
</feature>
<feature type="transmembrane region" description="Helical" evidence="2">
    <location>
        <begin position="65"/>
        <end position="87"/>
    </location>
</feature>
<dbReference type="Proteomes" id="UP000232453">
    <property type="component" value="Unassembled WGS sequence"/>
</dbReference>
<dbReference type="EMBL" id="PHUJ01000003">
    <property type="protein sequence ID" value="PKB31957.1"/>
    <property type="molecule type" value="Genomic_DNA"/>
</dbReference>
<organism evidence="3 6">
    <name type="scientific">Pseudonocardia alni</name>
    <name type="common">Amycolata alni</name>
    <dbReference type="NCBI Taxonomy" id="33907"/>
    <lineage>
        <taxon>Bacteria</taxon>
        <taxon>Bacillati</taxon>
        <taxon>Actinomycetota</taxon>
        <taxon>Actinomycetes</taxon>
        <taxon>Pseudonocardiales</taxon>
        <taxon>Pseudonocardiaceae</taxon>
        <taxon>Pseudonocardia</taxon>
    </lineage>
</organism>
<dbReference type="RefSeq" id="WP_157818418.1">
    <property type="nucleotide sequence ID" value="NZ_BAAAJZ010000003.1"/>
</dbReference>
<reference evidence="3 6" key="1">
    <citation type="submission" date="2020-07" db="EMBL/GenBank/DDBJ databases">
        <title>Sequencing the genomes of 1000 actinobacteria strains.</title>
        <authorList>
            <person name="Klenk H.-P."/>
        </authorList>
    </citation>
    <scope>NUCLEOTIDE SEQUENCE [LARGE SCALE GENOMIC DNA]</scope>
    <source>
        <strain evidence="4 5">DSM 44104</strain>
        <strain evidence="3 6">DSM 44749</strain>
    </source>
</reference>
<keyword evidence="2" id="KW-0812">Transmembrane</keyword>
<evidence type="ECO:0000256" key="2">
    <source>
        <dbReference type="SAM" id="Phobius"/>
    </source>
</evidence>
<name>A0A852W522_PSEA5</name>
<evidence type="ECO:0000256" key="1">
    <source>
        <dbReference type="SAM" id="MobiDB-lite"/>
    </source>
</evidence>
<dbReference type="AlphaFoldDB" id="A0A852W522"/>
<feature type="region of interest" description="Disordered" evidence="1">
    <location>
        <begin position="1"/>
        <end position="20"/>
    </location>
</feature>
<sequence>MTTMTTTPHDHATPEPARPGDPDAYPVLTVLMLMLGGFVLPVVGWLAGVVMLWTGRSWTVGEKWLGTLVWPGIVAVPALVLVAGFVATPEPGAGHWAIVVAGIVGVLGALVVLPWTFVKLLRAGRRTH</sequence>
<keyword evidence="2" id="KW-0472">Membrane</keyword>
<feature type="transmembrane region" description="Helical" evidence="2">
    <location>
        <begin position="24"/>
        <end position="53"/>
    </location>
</feature>
<comment type="caution">
    <text evidence="3">The sequence shown here is derived from an EMBL/GenBank/DDBJ whole genome shotgun (WGS) entry which is preliminary data.</text>
</comment>
<evidence type="ECO:0000313" key="4">
    <source>
        <dbReference type="EMBL" id="PKB31957.1"/>
    </source>
</evidence>
<dbReference type="GeneID" id="98052539"/>
<keyword evidence="2" id="KW-1133">Transmembrane helix</keyword>
<dbReference type="Proteomes" id="UP000549695">
    <property type="component" value="Unassembled WGS sequence"/>
</dbReference>
<evidence type="ECO:0000313" key="6">
    <source>
        <dbReference type="Proteomes" id="UP000549695"/>
    </source>
</evidence>
<protein>
    <submittedName>
        <fullName evidence="3">Uncharacterized protein</fullName>
    </submittedName>
</protein>
<accession>A0AA44ZQH5</accession>
<accession>A0A852W522</accession>
<evidence type="ECO:0000313" key="5">
    <source>
        <dbReference type="Proteomes" id="UP000232453"/>
    </source>
</evidence>
<evidence type="ECO:0000313" key="3">
    <source>
        <dbReference type="EMBL" id="NYG02501.1"/>
    </source>
</evidence>
<feature type="compositionally biased region" description="Basic and acidic residues" evidence="1">
    <location>
        <begin position="8"/>
        <end position="20"/>
    </location>
</feature>
<gene>
    <name evidence="4" type="ORF">ATL51_3661</name>
    <name evidence="3" type="ORF">HDA37_002786</name>
</gene>
<proteinExistence type="predicted"/>
<dbReference type="EMBL" id="JACCCZ010000001">
    <property type="protein sequence ID" value="NYG02501.1"/>
    <property type="molecule type" value="Genomic_DNA"/>
</dbReference>
<keyword evidence="6" id="KW-1185">Reference proteome</keyword>